<dbReference type="OrthoDB" id="7433571at2"/>
<evidence type="ECO:0000256" key="1">
    <source>
        <dbReference type="SAM" id="MobiDB-lite"/>
    </source>
</evidence>
<keyword evidence="4" id="KW-1185">Reference proteome</keyword>
<feature type="compositionally biased region" description="Acidic residues" evidence="1">
    <location>
        <begin position="101"/>
        <end position="111"/>
    </location>
</feature>
<comment type="caution">
    <text evidence="3">The sequence shown here is derived from an EMBL/GenBank/DDBJ whole genome shotgun (WGS) entry which is preliminary data.</text>
</comment>
<protein>
    <submittedName>
        <fullName evidence="3">Uncharacterized protein</fullName>
    </submittedName>
</protein>
<evidence type="ECO:0000313" key="3">
    <source>
        <dbReference type="EMBL" id="GGD42764.1"/>
    </source>
</evidence>
<dbReference type="AlphaFoldDB" id="A0A916YEX4"/>
<organism evidence="3 4">
    <name type="scientific">Croceicoccus pelagius</name>
    <dbReference type="NCBI Taxonomy" id="1703341"/>
    <lineage>
        <taxon>Bacteria</taxon>
        <taxon>Pseudomonadati</taxon>
        <taxon>Pseudomonadota</taxon>
        <taxon>Alphaproteobacteria</taxon>
        <taxon>Sphingomonadales</taxon>
        <taxon>Erythrobacteraceae</taxon>
        <taxon>Croceicoccus</taxon>
    </lineage>
</organism>
<keyword evidence="2" id="KW-0812">Transmembrane</keyword>
<accession>A0A916YEX4</accession>
<evidence type="ECO:0000313" key="4">
    <source>
        <dbReference type="Proteomes" id="UP000598997"/>
    </source>
</evidence>
<reference evidence="3 4" key="1">
    <citation type="journal article" date="2014" name="Int. J. Syst. Evol. Microbiol.">
        <title>Complete genome sequence of Corynebacterium casei LMG S-19264T (=DSM 44701T), isolated from a smear-ripened cheese.</title>
        <authorList>
            <consortium name="US DOE Joint Genome Institute (JGI-PGF)"/>
            <person name="Walter F."/>
            <person name="Albersmeier A."/>
            <person name="Kalinowski J."/>
            <person name="Ruckert C."/>
        </authorList>
    </citation>
    <scope>NUCLEOTIDE SEQUENCE [LARGE SCALE GENOMIC DNA]</scope>
    <source>
        <strain evidence="3 4">CGMCC 1.15358</strain>
    </source>
</reference>
<evidence type="ECO:0000256" key="2">
    <source>
        <dbReference type="SAM" id="Phobius"/>
    </source>
</evidence>
<proteinExistence type="predicted"/>
<name>A0A916YEX4_9SPHN</name>
<dbReference type="EMBL" id="BMIO01000004">
    <property type="protein sequence ID" value="GGD42764.1"/>
    <property type="molecule type" value="Genomic_DNA"/>
</dbReference>
<gene>
    <name evidence="3" type="ORF">GCM10010989_16000</name>
</gene>
<feature type="transmembrane region" description="Helical" evidence="2">
    <location>
        <begin position="21"/>
        <end position="44"/>
    </location>
</feature>
<dbReference type="Proteomes" id="UP000598997">
    <property type="component" value="Unassembled WGS sequence"/>
</dbReference>
<feature type="region of interest" description="Disordered" evidence="1">
    <location>
        <begin position="47"/>
        <end position="111"/>
    </location>
</feature>
<keyword evidence="2" id="KW-1133">Transmembrane helix</keyword>
<sequence length="111" mass="11757">MARITTPQPSGLMGTREEAMYRLKVGVGGLLIVLLIVAIASSILQTAQQADDPARQMAQDEGNEPAKDPLVDIGVAPELSGDQAKPIIVPDLPAEQMPPEAIDETMPEADQ</sequence>
<dbReference type="RefSeq" id="WP_066766292.1">
    <property type="nucleotide sequence ID" value="NZ_BMIO01000004.1"/>
</dbReference>
<keyword evidence="2" id="KW-0472">Membrane</keyword>